<keyword evidence="3 8" id="KW-0812">Transmembrane</keyword>
<protein>
    <recommendedName>
        <fullName evidence="9">Pycsar effector protein domain-containing protein</fullName>
    </recommendedName>
</protein>
<keyword evidence="2" id="KW-1003">Cell membrane</keyword>
<feature type="transmembrane region" description="Helical" evidence="8">
    <location>
        <begin position="155"/>
        <end position="173"/>
    </location>
</feature>
<accession>A0A7W6D9U9</accession>
<name>A0A7W6D9U9_9HYPH</name>
<evidence type="ECO:0000256" key="5">
    <source>
        <dbReference type="ARBA" id="ARBA00022989"/>
    </source>
</evidence>
<organism evidence="10 11">
    <name type="scientific">Mycoplana azooxidifex</name>
    <dbReference type="NCBI Taxonomy" id="1636188"/>
    <lineage>
        <taxon>Bacteria</taxon>
        <taxon>Pseudomonadati</taxon>
        <taxon>Pseudomonadota</taxon>
        <taxon>Alphaproteobacteria</taxon>
        <taxon>Hyphomicrobiales</taxon>
        <taxon>Rhizobiaceae</taxon>
        <taxon>Mycoplana</taxon>
    </lineage>
</organism>
<feature type="transmembrane region" description="Helical" evidence="8">
    <location>
        <begin position="41"/>
        <end position="62"/>
    </location>
</feature>
<feature type="domain" description="Pycsar effector protein" evidence="9">
    <location>
        <begin position="24"/>
        <end position="173"/>
    </location>
</feature>
<evidence type="ECO:0000256" key="3">
    <source>
        <dbReference type="ARBA" id="ARBA00022692"/>
    </source>
</evidence>
<keyword evidence="7 8" id="KW-0472">Membrane</keyword>
<dbReference type="GO" id="GO:0005886">
    <property type="term" value="C:plasma membrane"/>
    <property type="evidence" value="ECO:0007669"/>
    <property type="project" value="UniProtKB-SubCell"/>
</dbReference>
<keyword evidence="4" id="KW-0547">Nucleotide-binding</keyword>
<evidence type="ECO:0000256" key="1">
    <source>
        <dbReference type="ARBA" id="ARBA00004236"/>
    </source>
</evidence>
<keyword evidence="11" id="KW-1185">Reference proteome</keyword>
<keyword evidence="6" id="KW-0051">Antiviral defense</keyword>
<evidence type="ECO:0000259" key="9">
    <source>
        <dbReference type="Pfam" id="PF18967"/>
    </source>
</evidence>
<dbReference type="EMBL" id="JACIEE010000005">
    <property type="protein sequence ID" value="MBB3977336.1"/>
    <property type="molecule type" value="Genomic_DNA"/>
</dbReference>
<gene>
    <name evidence="10" type="ORF">GGQ64_002542</name>
</gene>
<reference evidence="10 11" key="1">
    <citation type="submission" date="2020-08" db="EMBL/GenBank/DDBJ databases">
        <title>Genomic Encyclopedia of Type Strains, Phase IV (KMG-IV): sequencing the most valuable type-strain genomes for metagenomic binning, comparative biology and taxonomic classification.</title>
        <authorList>
            <person name="Goeker M."/>
        </authorList>
    </citation>
    <scope>NUCLEOTIDE SEQUENCE [LARGE SCALE GENOMIC DNA]</scope>
    <source>
        <strain evidence="10 11">DSM 100211</strain>
    </source>
</reference>
<evidence type="ECO:0000313" key="10">
    <source>
        <dbReference type="EMBL" id="MBB3977336.1"/>
    </source>
</evidence>
<dbReference type="Proteomes" id="UP000574761">
    <property type="component" value="Unassembled WGS sequence"/>
</dbReference>
<dbReference type="GO" id="GO:0000166">
    <property type="term" value="F:nucleotide binding"/>
    <property type="evidence" value="ECO:0007669"/>
    <property type="project" value="UniProtKB-KW"/>
</dbReference>
<dbReference type="InterPro" id="IPR043760">
    <property type="entry name" value="PycTM_dom"/>
</dbReference>
<keyword evidence="5 8" id="KW-1133">Transmembrane helix</keyword>
<sequence length="175" mass="19516">MKDGSNPVETDEGPISIEHFNHIKKVNDVFYDQLRSADQKAAYIFTFMLAFLMWSAEGQGVFQLSRYTGSAHLWALASAVLAASVVFTIVCAILVVLPRQAEHGTSLFWGAWKDQRARLLAASAAGDMDYLFGQYVENADAMAKLALDKYRMVRFAFRGLLLTVVAYVALLLLRQ</sequence>
<evidence type="ECO:0000256" key="8">
    <source>
        <dbReference type="SAM" id="Phobius"/>
    </source>
</evidence>
<dbReference type="GO" id="GO:0051607">
    <property type="term" value="P:defense response to virus"/>
    <property type="evidence" value="ECO:0007669"/>
    <property type="project" value="UniProtKB-KW"/>
</dbReference>
<dbReference type="AlphaFoldDB" id="A0A7W6D9U9"/>
<evidence type="ECO:0000256" key="4">
    <source>
        <dbReference type="ARBA" id="ARBA00022741"/>
    </source>
</evidence>
<comment type="subcellular location">
    <subcellularLocation>
        <location evidence="1">Cell membrane</location>
    </subcellularLocation>
</comment>
<evidence type="ECO:0000313" key="11">
    <source>
        <dbReference type="Proteomes" id="UP000574761"/>
    </source>
</evidence>
<evidence type="ECO:0000256" key="2">
    <source>
        <dbReference type="ARBA" id="ARBA00022475"/>
    </source>
</evidence>
<dbReference type="Pfam" id="PF18967">
    <property type="entry name" value="PycTM"/>
    <property type="match status" value="1"/>
</dbReference>
<comment type="caution">
    <text evidence="10">The sequence shown here is derived from an EMBL/GenBank/DDBJ whole genome shotgun (WGS) entry which is preliminary data.</text>
</comment>
<feature type="transmembrane region" description="Helical" evidence="8">
    <location>
        <begin position="74"/>
        <end position="97"/>
    </location>
</feature>
<evidence type="ECO:0000256" key="7">
    <source>
        <dbReference type="ARBA" id="ARBA00023136"/>
    </source>
</evidence>
<proteinExistence type="predicted"/>
<evidence type="ECO:0000256" key="6">
    <source>
        <dbReference type="ARBA" id="ARBA00023118"/>
    </source>
</evidence>